<evidence type="ECO:0000313" key="6">
    <source>
        <dbReference type="EMBL" id="OQE25641.1"/>
    </source>
</evidence>
<keyword evidence="3" id="KW-0269">Exonuclease</keyword>
<evidence type="ECO:0000259" key="5">
    <source>
        <dbReference type="SMART" id="SM00479"/>
    </source>
</evidence>
<evidence type="ECO:0000256" key="4">
    <source>
        <dbReference type="SAM" id="MobiDB-lite"/>
    </source>
</evidence>
<dbReference type="Pfam" id="PF00929">
    <property type="entry name" value="RNase_T"/>
    <property type="match status" value="1"/>
</dbReference>
<dbReference type="InterPro" id="IPR047021">
    <property type="entry name" value="REXO1/3/4-like"/>
</dbReference>
<evidence type="ECO:0000313" key="7">
    <source>
        <dbReference type="Proteomes" id="UP000191342"/>
    </source>
</evidence>
<dbReference type="SUPFAM" id="SSF53098">
    <property type="entry name" value="Ribonuclease H-like"/>
    <property type="match status" value="1"/>
</dbReference>
<dbReference type="InterPro" id="IPR036397">
    <property type="entry name" value="RNaseH_sf"/>
</dbReference>
<evidence type="ECO:0000256" key="1">
    <source>
        <dbReference type="ARBA" id="ARBA00022722"/>
    </source>
</evidence>
<feature type="compositionally biased region" description="Polar residues" evidence="4">
    <location>
        <begin position="608"/>
        <end position="620"/>
    </location>
</feature>
<dbReference type="EMBL" id="MLQL01000008">
    <property type="protein sequence ID" value="OQE25641.1"/>
    <property type="molecule type" value="Genomic_DNA"/>
</dbReference>
<dbReference type="GO" id="GO:0006364">
    <property type="term" value="P:rRNA processing"/>
    <property type="evidence" value="ECO:0007669"/>
    <property type="project" value="TreeGrafter"/>
</dbReference>
<gene>
    <name evidence="6" type="ORF">PENFLA_c008G04507</name>
</gene>
<protein>
    <recommendedName>
        <fullName evidence="5">Exonuclease domain-containing protein</fullName>
    </recommendedName>
</protein>
<dbReference type="AlphaFoldDB" id="A0A1V6TH88"/>
<evidence type="ECO:0000256" key="3">
    <source>
        <dbReference type="ARBA" id="ARBA00022839"/>
    </source>
</evidence>
<dbReference type="OrthoDB" id="4369670at2759"/>
<dbReference type="InterPro" id="IPR012337">
    <property type="entry name" value="RNaseH-like_sf"/>
</dbReference>
<dbReference type="Gene3D" id="3.30.420.10">
    <property type="entry name" value="Ribonuclease H-like superfamily/Ribonuclease H"/>
    <property type="match status" value="1"/>
</dbReference>
<comment type="caution">
    <text evidence="6">The sequence shown here is derived from an EMBL/GenBank/DDBJ whole genome shotgun (WGS) entry which is preliminary data.</text>
</comment>
<dbReference type="GO" id="GO:0004527">
    <property type="term" value="F:exonuclease activity"/>
    <property type="evidence" value="ECO:0007669"/>
    <property type="project" value="UniProtKB-KW"/>
</dbReference>
<dbReference type="PANTHER" id="PTHR12801:SF114">
    <property type="entry name" value="EXONUCLEASE, PUTATIVE (AFU_ORTHOLOGUE AFUA_7G00870)-RELATED"/>
    <property type="match status" value="1"/>
</dbReference>
<feature type="region of interest" description="Disordered" evidence="4">
    <location>
        <begin position="608"/>
        <end position="627"/>
    </location>
</feature>
<dbReference type="CDD" id="cd06137">
    <property type="entry name" value="DEDDh_RNase"/>
    <property type="match status" value="1"/>
</dbReference>
<evidence type="ECO:0000256" key="2">
    <source>
        <dbReference type="ARBA" id="ARBA00022801"/>
    </source>
</evidence>
<feature type="domain" description="Exonuclease" evidence="5">
    <location>
        <begin position="73"/>
        <end position="246"/>
    </location>
</feature>
<proteinExistence type="predicted"/>
<dbReference type="STRING" id="254877.A0A1V6TH88"/>
<accession>A0A1V6TH88</accession>
<feature type="compositionally biased region" description="Basic and acidic residues" evidence="4">
    <location>
        <begin position="276"/>
        <end position="291"/>
    </location>
</feature>
<sequence length="900" mass="101533">MTSNDPKLTPTEDEQLFNQLLTKVHTEEELKKHHFTMVSTCVRDRWGRPAGGVIRCNEFTQTPEHKEDATKRQAIVLDCEMVIVEGDRRELAFLVVVDLFTGEILINHFVHPTNIVRNWQTKYSGITCAAMKAAVKEDIAIRGWKAARTMLFDHTDSKTIIVGHALHNDLNSLGIIHSTIIDASILTADAVYRPLGRPFRRTWRLKTLADELIGQKIQGGKRGHSALEDTMATRDVLLYCTRNPLELEAWAEKARSEEPVKCEPETNEPETLEECPETRQFAEARSKELQQKQRSSLQPSSRRSSYTEIEGAFCEQIKPYFCAFVKGEATGGPSSNLLSPISNTEIGKDVAAYLEQQGVEGHLWAFPTGSTEARIGFILDFNIPSLECDEKSTYQTHFPLALRSVGFHKENCLTWPFNFQAPFVPRKLKLAGPGHTRLRDINRQIIDNSNLQVIILCGINALRMSVLPSPSFEKRTLAFGQASLEAFLQIERSVVTRVYLNPLAPLSALYSDDWRSGTMVSLAIKAAACLTQTRGIQPFYFRSRVALSELVRIRLREEDGEPKLTSDSITDSIWSWLYTRGFKPSDIPRLETIGGSVSRGILLAMMTSPSRPKEPNQTPESRIIPRDNPSLFSRKFTKYQLQEMRKLHTQKQAEWDLEHANSTKKLSEGEDGDLLREDEVSEGQEGVNLNEHVLELITDPTAKCTKTAKDSCKAEPPTTNKDSRKAGSPMTAFQPAKKRTNDTVPPDRRGKDRYCCWCKKPTYGKNTYPCWCEALQGSLCQQCSIILSHNDYLPIFKHHILQLDVFCGFCGSLFGPGWKWEPGSGLPACSAECHAGLKQKSKRPEARQQTQQGFRYQDTIPEKLPMTAKLREYFKNKFGIDTSREGLKATTKKDSLVAEL</sequence>
<feature type="region of interest" description="Disordered" evidence="4">
    <location>
        <begin position="708"/>
        <end position="747"/>
    </location>
</feature>
<dbReference type="GO" id="GO:0000027">
    <property type="term" value="P:ribosomal large subunit assembly"/>
    <property type="evidence" value="ECO:0007669"/>
    <property type="project" value="TreeGrafter"/>
</dbReference>
<keyword evidence="1" id="KW-0540">Nuclease</keyword>
<feature type="region of interest" description="Disordered" evidence="4">
    <location>
        <begin position="256"/>
        <end position="303"/>
    </location>
</feature>
<dbReference type="Proteomes" id="UP000191342">
    <property type="component" value="Unassembled WGS sequence"/>
</dbReference>
<keyword evidence="2" id="KW-0378">Hydrolase</keyword>
<name>A0A1V6TH88_9EURO</name>
<dbReference type="SMART" id="SM00479">
    <property type="entry name" value="EXOIII"/>
    <property type="match status" value="1"/>
</dbReference>
<organism evidence="6 7">
    <name type="scientific">Penicillium flavigenum</name>
    <dbReference type="NCBI Taxonomy" id="254877"/>
    <lineage>
        <taxon>Eukaryota</taxon>
        <taxon>Fungi</taxon>
        <taxon>Dikarya</taxon>
        <taxon>Ascomycota</taxon>
        <taxon>Pezizomycotina</taxon>
        <taxon>Eurotiomycetes</taxon>
        <taxon>Eurotiomycetidae</taxon>
        <taxon>Eurotiales</taxon>
        <taxon>Aspergillaceae</taxon>
        <taxon>Penicillium</taxon>
    </lineage>
</organism>
<dbReference type="GO" id="GO:0003676">
    <property type="term" value="F:nucleic acid binding"/>
    <property type="evidence" value="ECO:0007669"/>
    <property type="project" value="InterPro"/>
</dbReference>
<dbReference type="PANTHER" id="PTHR12801">
    <property type="entry name" value="RNA EXONUCLEASE REXO1 / RECO3 FAMILY MEMBER-RELATED"/>
    <property type="match status" value="1"/>
</dbReference>
<keyword evidence="7" id="KW-1185">Reference proteome</keyword>
<dbReference type="InterPro" id="IPR013520">
    <property type="entry name" value="Ribonucl_H"/>
</dbReference>
<reference evidence="7" key="1">
    <citation type="journal article" date="2017" name="Nat. Microbiol.">
        <title>Global analysis of biosynthetic gene clusters reveals vast potential of secondary metabolite production in Penicillium species.</title>
        <authorList>
            <person name="Nielsen J.C."/>
            <person name="Grijseels S."/>
            <person name="Prigent S."/>
            <person name="Ji B."/>
            <person name="Dainat J."/>
            <person name="Nielsen K.F."/>
            <person name="Frisvad J.C."/>
            <person name="Workman M."/>
            <person name="Nielsen J."/>
        </authorList>
    </citation>
    <scope>NUCLEOTIDE SEQUENCE [LARGE SCALE GENOMIC DNA]</scope>
    <source>
        <strain evidence="7">IBT 14082</strain>
    </source>
</reference>
<feature type="compositionally biased region" description="Low complexity" evidence="4">
    <location>
        <begin position="292"/>
        <end position="303"/>
    </location>
</feature>
<dbReference type="GO" id="GO:0005634">
    <property type="term" value="C:nucleus"/>
    <property type="evidence" value="ECO:0007669"/>
    <property type="project" value="TreeGrafter"/>
</dbReference>
<feature type="compositionally biased region" description="Acidic residues" evidence="4">
    <location>
        <begin position="265"/>
        <end position="275"/>
    </location>
</feature>